<evidence type="ECO:0000256" key="1">
    <source>
        <dbReference type="SAM" id="MobiDB-lite"/>
    </source>
</evidence>
<evidence type="ECO:0000313" key="2">
    <source>
        <dbReference type="EMBL" id="MFG6075003.1"/>
    </source>
</evidence>
<evidence type="ECO:0000313" key="3">
    <source>
        <dbReference type="Proteomes" id="UP001605250"/>
    </source>
</evidence>
<accession>A0ABW7CFP8</accession>
<dbReference type="EMBL" id="JBGCUC010000001">
    <property type="protein sequence ID" value="MFG6075003.1"/>
    <property type="molecule type" value="Genomic_DNA"/>
</dbReference>
<feature type="region of interest" description="Disordered" evidence="1">
    <location>
        <begin position="37"/>
        <end position="57"/>
    </location>
</feature>
<sequence>MSNMSNSGFHALDYSIANRNAPTDNGKTTGVINTADYASPMARNNDAQVTRKPFQGRDADLENSEVIKMLDGTAEILQVNGTDLNGKGLPGGNDSTAYIQALEESLNATFNDGEFEAAVREHIFPCEFRPYGTKPTPLRTHTLEDRSVILKKNGLFNPAEDAPTAKAIKGSAVMVSPLLVPNEDNAQNTGAFISAATFVSDFEMMGGYTHGALVQSVDNMIDQYNRLMFGKVAEVLAATSDLQTVTYSKLTGKPADQAEDVLDALALNLPVHLGGSLDQFALMVPAKLEAVLERAAQRAGHEDLSDLLGCTVCPYVGEDTGVYLLPKLFASISFRTTQEGDAVRVIVSRDSGRAGYNLELVSVIDVLASGTVRVKESAHMEVEADASFPLVHRITFTE</sequence>
<keyword evidence="3" id="KW-1185">Reference proteome</keyword>
<protein>
    <submittedName>
        <fullName evidence="2">Uncharacterized protein</fullName>
    </submittedName>
</protein>
<reference evidence="2 3" key="1">
    <citation type="submission" date="2024-07" db="EMBL/GenBank/DDBJ databases">
        <title>Novel bacterial strain Erwinia sp. OPT-41 promoting growth of various crops.</title>
        <authorList>
            <person name="Egorshina A."/>
            <person name="Lukyantsev M.A."/>
            <person name="Golubev S.N."/>
            <person name="Muratova A.Y."/>
            <person name="Bulygina E.A."/>
        </authorList>
    </citation>
    <scope>NUCLEOTIDE SEQUENCE [LARGE SCALE GENOMIC DNA]</scope>
    <source>
        <strain evidence="2 3">OPT-41</strain>
    </source>
</reference>
<organism evidence="2 3">
    <name type="scientific">Erwinia plantamica</name>
    <dbReference type="NCBI Taxonomy" id="3237104"/>
    <lineage>
        <taxon>Bacteria</taxon>
        <taxon>Pseudomonadati</taxon>
        <taxon>Pseudomonadota</taxon>
        <taxon>Gammaproteobacteria</taxon>
        <taxon>Enterobacterales</taxon>
        <taxon>Erwiniaceae</taxon>
        <taxon>Erwinia</taxon>
    </lineage>
</organism>
<name>A0ABW7CFP8_9GAMM</name>
<proteinExistence type="predicted"/>
<comment type="caution">
    <text evidence="2">The sequence shown here is derived from an EMBL/GenBank/DDBJ whole genome shotgun (WGS) entry which is preliminary data.</text>
</comment>
<gene>
    <name evidence="2" type="ORF">AB3U87_01330</name>
</gene>
<dbReference type="Proteomes" id="UP001605250">
    <property type="component" value="Unassembled WGS sequence"/>
</dbReference>
<dbReference type="RefSeq" id="WP_394148141.1">
    <property type="nucleotide sequence ID" value="NZ_JBGCUC010000001.1"/>
</dbReference>